<feature type="region of interest" description="Disordered" evidence="1">
    <location>
        <begin position="888"/>
        <end position="921"/>
    </location>
</feature>
<dbReference type="EMBL" id="PGGS01000464">
    <property type="protein sequence ID" value="PNH03771.1"/>
    <property type="molecule type" value="Genomic_DNA"/>
</dbReference>
<dbReference type="SUPFAM" id="SSF56112">
    <property type="entry name" value="Protein kinase-like (PK-like)"/>
    <property type="match status" value="1"/>
</dbReference>
<dbReference type="InterPro" id="IPR000719">
    <property type="entry name" value="Prot_kinase_dom"/>
</dbReference>
<organism evidence="3 4">
    <name type="scientific">Tetrabaena socialis</name>
    <dbReference type="NCBI Taxonomy" id="47790"/>
    <lineage>
        <taxon>Eukaryota</taxon>
        <taxon>Viridiplantae</taxon>
        <taxon>Chlorophyta</taxon>
        <taxon>core chlorophytes</taxon>
        <taxon>Chlorophyceae</taxon>
        <taxon>CS clade</taxon>
        <taxon>Chlamydomonadales</taxon>
        <taxon>Tetrabaenaceae</taxon>
        <taxon>Tetrabaena</taxon>
    </lineage>
</organism>
<feature type="region of interest" description="Disordered" evidence="1">
    <location>
        <begin position="576"/>
        <end position="669"/>
    </location>
</feature>
<keyword evidence="4" id="KW-1185">Reference proteome</keyword>
<gene>
    <name evidence="3" type="ORF">TSOC_010152</name>
</gene>
<proteinExistence type="predicted"/>
<feature type="region of interest" description="Disordered" evidence="1">
    <location>
        <begin position="703"/>
        <end position="731"/>
    </location>
</feature>
<dbReference type="InterPro" id="IPR008972">
    <property type="entry name" value="Cupredoxin"/>
</dbReference>
<dbReference type="GO" id="GO:0007165">
    <property type="term" value="P:signal transduction"/>
    <property type="evidence" value="ECO:0007669"/>
    <property type="project" value="TreeGrafter"/>
</dbReference>
<dbReference type="AlphaFoldDB" id="A0A2J7ZU23"/>
<dbReference type="GO" id="GO:0004672">
    <property type="term" value="F:protein kinase activity"/>
    <property type="evidence" value="ECO:0007669"/>
    <property type="project" value="InterPro"/>
</dbReference>
<dbReference type="Gene3D" id="1.10.510.10">
    <property type="entry name" value="Transferase(Phosphotransferase) domain 1"/>
    <property type="match status" value="1"/>
</dbReference>
<keyword evidence="3" id="KW-0418">Kinase</keyword>
<evidence type="ECO:0000313" key="3">
    <source>
        <dbReference type="EMBL" id="PNH03771.1"/>
    </source>
</evidence>
<keyword evidence="3" id="KW-0808">Transferase</keyword>
<dbReference type="GO" id="GO:0005524">
    <property type="term" value="F:ATP binding"/>
    <property type="evidence" value="ECO:0007669"/>
    <property type="project" value="InterPro"/>
</dbReference>
<dbReference type="InterPro" id="IPR011009">
    <property type="entry name" value="Kinase-like_dom_sf"/>
</dbReference>
<evidence type="ECO:0000256" key="1">
    <source>
        <dbReference type="SAM" id="MobiDB-lite"/>
    </source>
</evidence>
<dbReference type="PANTHER" id="PTHR23257">
    <property type="entry name" value="SERINE-THREONINE PROTEIN KINASE"/>
    <property type="match status" value="1"/>
</dbReference>
<feature type="compositionally biased region" description="Low complexity" evidence="1">
    <location>
        <begin position="818"/>
        <end position="830"/>
    </location>
</feature>
<dbReference type="PROSITE" id="PS00108">
    <property type="entry name" value="PROTEIN_KINASE_ST"/>
    <property type="match status" value="1"/>
</dbReference>
<dbReference type="PROSITE" id="PS50011">
    <property type="entry name" value="PROTEIN_KINASE_DOM"/>
    <property type="match status" value="1"/>
</dbReference>
<feature type="compositionally biased region" description="Polar residues" evidence="1">
    <location>
        <begin position="714"/>
        <end position="731"/>
    </location>
</feature>
<feature type="compositionally biased region" description="Gly residues" evidence="1">
    <location>
        <begin position="888"/>
        <end position="902"/>
    </location>
</feature>
<feature type="compositionally biased region" description="Pro residues" evidence="1">
    <location>
        <begin position="805"/>
        <end position="817"/>
    </location>
</feature>
<sequence>MVLSFQMPATESGWLLYDESTALTATATEAGRLPSAAGRGSGSVAWRRLDVLLTADQPPANYWITVVAQYRAGSPAGYAVLHYAVPTVNGSTVNGSTAANISAAAFPTTPPPQPASIAPWGLAEEAKIVMDARLLAPSNRSELALYRQPGQMRHREGGKRLSAHCNTGNPRAAHQTSCSALQLTFVPRMTRMRSASSAAAIRAAPAPSSDAGDLPAGRACPTRALHGGRDAVLAELGFEPPGPGLGPGEQAEVGEGDLVREAELVLAAAGATLVAAAAAAEGGGVTGAWVSRASRAQCLNERPPGAAPKQGLLASDAREALALQQQELLAALQQDLSGLTGSWLKRVISLLDVVRVHTAANASLYGLIEGSAGREFVLLAEAVGPAPARVPPGAGAGPTPAQAALLCRMLETQRPVCEAAAEPQAADPPADPGALLLDCRCDSSDSRSTAGSPGPGAAAAPQLTSTIPLFEGSMVAPGGHGPSLVSGPGPDPAGPPPLLSSPAVLHQLGLTASVYGLGSDADTLRWLAGVLRRVAAARSMHALVWGLCEELCGHVRRRFILEAGVRAALLPGPDAPVGLLFHPQPPPPPPSPPQQQQQGGGSLHPLLAQQGSGGQHPQLAQQGGGSQHLQLGQQQRRTELGAASASSALRSGRSSIESGAAGAGTGAGAGGGVGAQGGGRVPAGLQLLVSVSSRHKMGVLATHSGAGSDCGSAIRTSKQTSNNTHLHSTASTSAQLRLLTFTGDASRGAAADAPSAPQSCSPLLTTRAIVVQLPPALAAAPDAPAAGLHAQAFPLKHTVLAALLPPTPTPQPQPQPAAPGSGSAAAAAAGLPPPPPSPHQHQPPPPPPWSYSLSQQGVVIEDVAAHLQDVHRPSRDVCLLLGAGGAGHGHGPGSGLGPGGGSRSPSVQAFGPCSAPGAASGHHQHPISAAVAAGVIGGVGWGAGGGGGGGGGSGGAPVALQSLVLVGLPLEEGAMLGLYVCFPRRLPGPLLAAVRDSCAELLGEVRPPAACCAMVCEWCDGGSLAAALTARTFPRIIAVPPPASPSRPPREHHPFQLDIKGVLMTLLDVAMALRHLHSMNLVHRDVKPANLLLKSSPRDHRGFTVKLADFGFVLHMTDVAEDGSRFISVDQACGTVTHMAPECLPGSIPAF</sequence>
<feature type="region of interest" description="Disordered" evidence="1">
    <location>
        <begin position="803"/>
        <end position="853"/>
    </location>
</feature>
<dbReference type="InterPro" id="IPR050167">
    <property type="entry name" value="Ser_Thr_protein_kinase"/>
</dbReference>
<dbReference type="Proteomes" id="UP000236333">
    <property type="component" value="Unassembled WGS sequence"/>
</dbReference>
<name>A0A2J7ZU23_9CHLO</name>
<dbReference type="PANTHER" id="PTHR23257:SF958">
    <property type="entry name" value="SERINE_THREONINE-PROTEIN KINASE WNK4"/>
    <property type="match status" value="1"/>
</dbReference>
<protein>
    <submittedName>
        <fullName evidence="3">Serine/threonine-protein kinase DCLK3</fullName>
    </submittedName>
</protein>
<accession>A0A2J7ZU23</accession>
<evidence type="ECO:0000259" key="2">
    <source>
        <dbReference type="PROSITE" id="PS50011"/>
    </source>
</evidence>
<feature type="compositionally biased region" description="Pro residues" evidence="1">
    <location>
        <begin position="583"/>
        <end position="593"/>
    </location>
</feature>
<dbReference type="Gene3D" id="2.60.40.420">
    <property type="entry name" value="Cupredoxins - blue copper proteins"/>
    <property type="match status" value="1"/>
</dbReference>
<dbReference type="Pfam" id="PF00069">
    <property type="entry name" value="Pkinase"/>
    <property type="match status" value="1"/>
</dbReference>
<feature type="compositionally biased region" description="Pro residues" evidence="1">
    <location>
        <begin position="831"/>
        <end position="849"/>
    </location>
</feature>
<dbReference type="InterPro" id="IPR008271">
    <property type="entry name" value="Ser/Thr_kinase_AS"/>
</dbReference>
<feature type="domain" description="Protein kinase" evidence="2">
    <location>
        <begin position="925"/>
        <end position="1151"/>
    </location>
</feature>
<dbReference type="GO" id="GO:0005737">
    <property type="term" value="C:cytoplasm"/>
    <property type="evidence" value="ECO:0007669"/>
    <property type="project" value="TreeGrafter"/>
</dbReference>
<comment type="caution">
    <text evidence="3">The sequence shown here is derived from an EMBL/GenBank/DDBJ whole genome shotgun (WGS) entry which is preliminary data.</text>
</comment>
<evidence type="ECO:0000313" key="4">
    <source>
        <dbReference type="Proteomes" id="UP000236333"/>
    </source>
</evidence>
<reference evidence="3 4" key="1">
    <citation type="journal article" date="2017" name="Mol. Biol. Evol.">
        <title>The 4-celled Tetrabaena socialis nuclear genome reveals the essential components for genetic control of cell number at the origin of multicellularity in the volvocine lineage.</title>
        <authorList>
            <person name="Featherston J."/>
            <person name="Arakaki Y."/>
            <person name="Hanschen E.R."/>
            <person name="Ferris P.J."/>
            <person name="Michod R.E."/>
            <person name="Olson B.J.S.C."/>
            <person name="Nozaki H."/>
            <person name="Durand P.M."/>
        </authorList>
    </citation>
    <scope>NUCLEOTIDE SEQUENCE [LARGE SCALE GENOMIC DNA]</scope>
    <source>
        <strain evidence="3 4">NIES-571</strain>
    </source>
</reference>
<feature type="compositionally biased region" description="Low complexity" evidence="1">
    <location>
        <begin position="627"/>
        <end position="655"/>
    </location>
</feature>